<evidence type="ECO:0000313" key="3">
    <source>
        <dbReference type="Proteomes" id="UP001054945"/>
    </source>
</evidence>
<keyword evidence="3" id="KW-1185">Reference proteome</keyword>
<organism evidence="2 3">
    <name type="scientific">Caerostris extrusa</name>
    <name type="common">Bark spider</name>
    <name type="synonym">Caerostris bankana</name>
    <dbReference type="NCBI Taxonomy" id="172846"/>
    <lineage>
        <taxon>Eukaryota</taxon>
        <taxon>Metazoa</taxon>
        <taxon>Ecdysozoa</taxon>
        <taxon>Arthropoda</taxon>
        <taxon>Chelicerata</taxon>
        <taxon>Arachnida</taxon>
        <taxon>Araneae</taxon>
        <taxon>Araneomorphae</taxon>
        <taxon>Entelegynae</taxon>
        <taxon>Araneoidea</taxon>
        <taxon>Araneidae</taxon>
        <taxon>Caerostris</taxon>
    </lineage>
</organism>
<accession>A0AAV4WBH3</accession>
<comment type="caution">
    <text evidence="2">The sequence shown here is derived from an EMBL/GenBank/DDBJ whole genome shotgun (WGS) entry which is preliminary data.</text>
</comment>
<reference evidence="2 3" key="1">
    <citation type="submission" date="2021-06" db="EMBL/GenBank/DDBJ databases">
        <title>Caerostris extrusa draft genome.</title>
        <authorList>
            <person name="Kono N."/>
            <person name="Arakawa K."/>
        </authorList>
    </citation>
    <scope>NUCLEOTIDE SEQUENCE [LARGE SCALE GENOMIC DNA]</scope>
</reference>
<dbReference type="EMBL" id="BPLR01015950">
    <property type="protein sequence ID" value="GIY79982.1"/>
    <property type="molecule type" value="Genomic_DNA"/>
</dbReference>
<proteinExistence type="predicted"/>
<dbReference type="AlphaFoldDB" id="A0AAV4WBH3"/>
<sequence length="173" mass="19837">MSEDDMIRQLESSAESGLPDPTTPKSCDLYNHTSGQWSRPFDRHYRISTPPLPLSTDASDCSFLLSFAGRQEEGPETYLVPRRSLFDFWMSFRSQQSKAKSNFREILGRQVSSTKGMMCCQIWKKRTKGGSCLPEYFINSSSGIELWSGCFRRVENRLNEFDCSIVAFKEMVL</sequence>
<evidence type="ECO:0000313" key="2">
    <source>
        <dbReference type="EMBL" id="GIY79982.1"/>
    </source>
</evidence>
<gene>
    <name evidence="2" type="ORF">CEXT_179711</name>
</gene>
<protein>
    <submittedName>
        <fullName evidence="2">Uncharacterized protein</fullName>
    </submittedName>
</protein>
<feature type="region of interest" description="Disordered" evidence="1">
    <location>
        <begin position="1"/>
        <end position="25"/>
    </location>
</feature>
<evidence type="ECO:0000256" key="1">
    <source>
        <dbReference type="SAM" id="MobiDB-lite"/>
    </source>
</evidence>
<dbReference type="Proteomes" id="UP001054945">
    <property type="component" value="Unassembled WGS sequence"/>
</dbReference>
<name>A0AAV4WBH3_CAEEX</name>